<dbReference type="Proteomes" id="UP000887013">
    <property type="component" value="Unassembled WGS sequence"/>
</dbReference>
<dbReference type="PANTHER" id="PTHR23236">
    <property type="entry name" value="EUKARYOTIC TRANSLATION INITIATION FACTOR 4B/4H"/>
    <property type="match status" value="1"/>
</dbReference>
<evidence type="ECO:0000259" key="5">
    <source>
        <dbReference type="PROSITE" id="PS50102"/>
    </source>
</evidence>
<feature type="domain" description="RRM" evidence="5">
    <location>
        <begin position="173"/>
        <end position="240"/>
    </location>
</feature>
<reference evidence="6" key="1">
    <citation type="submission" date="2020-08" db="EMBL/GenBank/DDBJ databases">
        <title>Multicomponent nature underlies the extraordinary mechanical properties of spider dragline silk.</title>
        <authorList>
            <person name="Kono N."/>
            <person name="Nakamura H."/>
            <person name="Mori M."/>
            <person name="Yoshida Y."/>
            <person name="Ohtoshi R."/>
            <person name="Malay A.D."/>
            <person name="Moran D.A.P."/>
            <person name="Tomita M."/>
            <person name="Numata K."/>
            <person name="Arakawa K."/>
        </authorList>
    </citation>
    <scope>NUCLEOTIDE SEQUENCE</scope>
</reference>
<evidence type="ECO:0000256" key="4">
    <source>
        <dbReference type="SAM" id="MobiDB-lite"/>
    </source>
</evidence>
<dbReference type="PANTHER" id="PTHR23236:SF119">
    <property type="entry name" value="NUCLEAR RNA-BINDING PROTEIN SART-3"/>
    <property type="match status" value="1"/>
</dbReference>
<evidence type="ECO:0000313" key="6">
    <source>
        <dbReference type="EMBL" id="GFS96024.1"/>
    </source>
</evidence>
<name>A0A8X6N6D5_NEPPI</name>
<feature type="compositionally biased region" description="Basic and acidic residues" evidence="4">
    <location>
        <begin position="155"/>
        <end position="164"/>
    </location>
</feature>
<gene>
    <name evidence="6" type="primary">AVEN_40944_1</name>
    <name evidence="6" type="ORF">NPIL_459431</name>
</gene>
<proteinExistence type="predicted"/>
<feature type="region of interest" description="Disordered" evidence="4">
    <location>
        <begin position="1"/>
        <end position="164"/>
    </location>
</feature>
<dbReference type="EMBL" id="BMAW01100626">
    <property type="protein sequence ID" value="GFS96024.1"/>
    <property type="molecule type" value="Genomic_DNA"/>
</dbReference>
<dbReference type="SUPFAM" id="SSF54928">
    <property type="entry name" value="RNA-binding domain, RBD"/>
    <property type="match status" value="1"/>
</dbReference>
<evidence type="ECO:0000256" key="2">
    <source>
        <dbReference type="ARBA" id="ARBA00022884"/>
    </source>
</evidence>
<keyword evidence="1" id="KW-0677">Repeat</keyword>
<dbReference type="PROSITE" id="PS50102">
    <property type="entry name" value="RRM"/>
    <property type="match status" value="1"/>
</dbReference>
<evidence type="ECO:0000256" key="1">
    <source>
        <dbReference type="ARBA" id="ARBA00022737"/>
    </source>
</evidence>
<protein>
    <submittedName>
        <fullName evidence="6">RRM domain-containing protein</fullName>
    </submittedName>
</protein>
<dbReference type="Pfam" id="PF00076">
    <property type="entry name" value="RRM_1"/>
    <property type="match status" value="1"/>
</dbReference>
<feature type="compositionally biased region" description="Low complexity" evidence="4">
    <location>
        <begin position="324"/>
        <end position="334"/>
    </location>
</feature>
<organism evidence="6 7">
    <name type="scientific">Nephila pilipes</name>
    <name type="common">Giant wood spider</name>
    <name type="synonym">Nephila maculata</name>
    <dbReference type="NCBI Taxonomy" id="299642"/>
    <lineage>
        <taxon>Eukaryota</taxon>
        <taxon>Metazoa</taxon>
        <taxon>Ecdysozoa</taxon>
        <taxon>Arthropoda</taxon>
        <taxon>Chelicerata</taxon>
        <taxon>Arachnida</taxon>
        <taxon>Araneae</taxon>
        <taxon>Araneomorphae</taxon>
        <taxon>Entelegynae</taxon>
        <taxon>Araneoidea</taxon>
        <taxon>Nephilidae</taxon>
        <taxon>Nephila</taxon>
    </lineage>
</organism>
<comment type="caution">
    <text evidence="6">The sequence shown here is derived from an EMBL/GenBank/DDBJ whole genome shotgun (WGS) entry which is preliminary data.</text>
</comment>
<dbReference type="OrthoDB" id="6461386at2759"/>
<keyword evidence="2 3" id="KW-0694">RNA-binding</keyword>
<evidence type="ECO:0000256" key="3">
    <source>
        <dbReference type="PROSITE-ProRule" id="PRU00176"/>
    </source>
</evidence>
<evidence type="ECO:0000313" key="7">
    <source>
        <dbReference type="Proteomes" id="UP000887013"/>
    </source>
</evidence>
<dbReference type="AlphaFoldDB" id="A0A8X6N6D5"/>
<keyword evidence="7" id="KW-1185">Reference proteome</keyword>
<feature type="compositionally biased region" description="Acidic residues" evidence="4">
    <location>
        <begin position="71"/>
        <end position="116"/>
    </location>
</feature>
<dbReference type="GO" id="GO:0003723">
    <property type="term" value="F:RNA binding"/>
    <property type="evidence" value="ECO:0007669"/>
    <property type="project" value="UniProtKB-UniRule"/>
</dbReference>
<feature type="compositionally biased region" description="Polar residues" evidence="4">
    <location>
        <begin position="127"/>
        <end position="139"/>
    </location>
</feature>
<dbReference type="InterPro" id="IPR012677">
    <property type="entry name" value="Nucleotide-bd_a/b_plait_sf"/>
</dbReference>
<dbReference type="SMART" id="SM00360">
    <property type="entry name" value="RRM"/>
    <property type="match status" value="1"/>
</dbReference>
<feature type="region of interest" description="Disordered" evidence="4">
    <location>
        <begin position="324"/>
        <end position="350"/>
    </location>
</feature>
<dbReference type="InterPro" id="IPR000504">
    <property type="entry name" value="RRM_dom"/>
</dbReference>
<dbReference type="Gene3D" id="3.30.70.330">
    <property type="match status" value="1"/>
</dbReference>
<accession>A0A8X6N6D5</accession>
<dbReference type="InterPro" id="IPR035979">
    <property type="entry name" value="RBD_domain_sf"/>
</dbReference>
<sequence length="350" mass="38771">MPVQKTPHNKRPKGKQSMSERKVSFELPGKKTPARTPQKNNSLFAKKQLTPAGKGRTAVQKFKGNKALQDNDIEDDDDSEVDIDDISEDEDDSDDMDDIGMDDDDSDDMDEDDGEEEQKQIQKPKKSNANQQKNMNTIKKTPVKDAENLKGLQSPKEKGLENEKRVATTINAKSLVVGNLPEDMTTDELKALSPDIVKVTKKIGYAYLLFASEDKVDTNYEALKGKELRGRSINIDYVGEKSKFTGYDAKSLFVGNLPEDVTTEELKALSPDIVKVTKCRSGTEVSSLRSLVGVNISRCGVFQPARFSRDDISFVRRDCSSISSSVSRNSSVDSPPAHSARRTPMPFAVE</sequence>